<dbReference type="GO" id="GO:0006888">
    <property type="term" value="P:endoplasmic reticulum to Golgi vesicle-mediated transport"/>
    <property type="evidence" value="ECO:0000318"/>
    <property type="project" value="GO_Central"/>
</dbReference>
<reference evidence="7 8" key="4">
    <citation type="journal article" date="2011" name="BMC Genomics">
        <title>RNA-Seq improves annotation of protein-coding genes in the cucumber genome.</title>
        <authorList>
            <person name="Li Z."/>
            <person name="Zhang Z."/>
            <person name="Yan P."/>
            <person name="Huang S."/>
            <person name="Fei Z."/>
            <person name="Lin K."/>
        </authorList>
    </citation>
    <scope>NUCLEOTIDE SEQUENCE [LARGE SCALE GENOMIC DNA]</scope>
    <source>
        <strain evidence="8">cv. 9930</strain>
    </source>
</reference>
<dbReference type="GO" id="GO:0097354">
    <property type="term" value="P:prenylation"/>
    <property type="evidence" value="ECO:0007669"/>
    <property type="project" value="UniProtKB-UniRule"/>
</dbReference>
<reference evidence="7 8" key="1">
    <citation type="journal article" date="2009" name="Nat. Genet.">
        <title>The genome of the cucumber, Cucumis sativus L.</title>
        <authorList>
            <person name="Huang S."/>
            <person name="Li R."/>
            <person name="Zhang Z."/>
            <person name="Li L."/>
            <person name="Gu X."/>
            <person name="Fan W."/>
            <person name="Lucas W.J."/>
            <person name="Wang X."/>
            <person name="Xie B."/>
            <person name="Ni P."/>
            <person name="Ren Y."/>
            <person name="Zhu H."/>
            <person name="Li J."/>
            <person name="Lin K."/>
            <person name="Jin W."/>
            <person name="Fei Z."/>
            <person name="Li G."/>
            <person name="Staub J."/>
            <person name="Kilian A."/>
            <person name="van der Vossen E.A."/>
            <person name="Wu Y."/>
            <person name="Guo J."/>
            <person name="He J."/>
            <person name="Jia Z."/>
            <person name="Ren Y."/>
            <person name="Tian G."/>
            <person name="Lu Y."/>
            <person name="Ruan J."/>
            <person name="Qian W."/>
            <person name="Wang M."/>
            <person name="Huang Q."/>
            <person name="Li B."/>
            <person name="Xuan Z."/>
            <person name="Cao J."/>
            <person name="Asan"/>
            <person name="Wu Z."/>
            <person name="Zhang J."/>
            <person name="Cai Q."/>
            <person name="Bai Y."/>
            <person name="Zhao B."/>
            <person name="Han Y."/>
            <person name="Li Y."/>
            <person name="Li X."/>
            <person name="Wang S."/>
            <person name="Shi Q."/>
            <person name="Liu S."/>
            <person name="Cho W.K."/>
            <person name="Kim J.Y."/>
            <person name="Xu Y."/>
            <person name="Heller-Uszynska K."/>
            <person name="Miao H."/>
            <person name="Cheng Z."/>
            <person name="Zhang S."/>
            <person name="Wu J."/>
            <person name="Yang Y."/>
            <person name="Kang H."/>
            <person name="Li M."/>
            <person name="Liang H."/>
            <person name="Ren X."/>
            <person name="Shi Z."/>
            <person name="Wen M."/>
            <person name="Jian M."/>
            <person name="Yang H."/>
            <person name="Zhang G."/>
            <person name="Yang Z."/>
            <person name="Chen R."/>
            <person name="Liu S."/>
            <person name="Li J."/>
            <person name="Ma L."/>
            <person name="Liu H."/>
            <person name="Zhou Y."/>
            <person name="Zhao J."/>
            <person name="Fang X."/>
            <person name="Li G."/>
            <person name="Fang L."/>
            <person name="Li Y."/>
            <person name="Liu D."/>
            <person name="Zheng H."/>
            <person name="Zhang Y."/>
            <person name="Qin N."/>
            <person name="Li Z."/>
            <person name="Yang G."/>
            <person name="Yang S."/>
            <person name="Bolund L."/>
            <person name="Kristiansen K."/>
            <person name="Zheng H."/>
            <person name="Li S."/>
            <person name="Zhang X."/>
            <person name="Yang H."/>
            <person name="Wang J."/>
            <person name="Sun R."/>
            <person name="Zhang B."/>
            <person name="Jiang S."/>
            <person name="Wang J."/>
            <person name="Du Y."/>
            <person name="Li S."/>
        </authorList>
    </citation>
    <scope>NUCLEOTIDE SEQUENCE [LARGE SCALE GENOMIC DNA]</scope>
    <source>
        <strain evidence="8">cv. 9930</strain>
    </source>
</reference>
<dbReference type="GO" id="GO:0004663">
    <property type="term" value="F:Rab geranylgeranyltransferase activity"/>
    <property type="evidence" value="ECO:0007669"/>
    <property type="project" value="UniProtKB-UniRule"/>
</dbReference>
<dbReference type="EMBL" id="CM002924">
    <property type="protein sequence ID" value="KGN60265.1"/>
    <property type="molecule type" value="Genomic_DNA"/>
</dbReference>
<comment type="catalytic activity">
    <reaction evidence="5 6">
        <text>geranylgeranyl diphosphate + L-cysteinyl-[protein] = S-geranylgeranyl-L-cysteinyl-[protein] + diphosphate</text>
        <dbReference type="Rhea" id="RHEA:21240"/>
        <dbReference type="Rhea" id="RHEA-COMP:10131"/>
        <dbReference type="Rhea" id="RHEA-COMP:11537"/>
        <dbReference type="ChEBI" id="CHEBI:29950"/>
        <dbReference type="ChEBI" id="CHEBI:33019"/>
        <dbReference type="ChEBI" id="CHEBI:57533"/>
        <dbReference type="ChEBI" id="CHEBI:86021"/>
        <dbReference type="EC" id="2.5.1.60"/>
    </reaction>
</comment>
<dbReference type="GO" id="GO:0005968">
    <property type="term" value="C:Rab-protein geranylgeranyltransferase complex"/>
    <property type="evidence" value="ECO:0000318"/>
    <property type="project" value="GO_Central"/>
</dbReference>
<dbReference type="Pfam" id="PF01239">
    <property type="entry name" value="PPTA"/>
    <property type="match status" value="2"/>
</dbReference>
<dbReference type="GO" id="GO:0005737">
    <property type="term" value="C:cytoplasm"/>
    <property type="evidence" value="ECO:0000318"/>
    <property type="project" value="GO_Central"/>
</dbReference>
<dbReference type="STRING" id="3659.A0A0A0LE25"/>
<gene>
    <name evidence="7" type="ORF">Csa_3G892190</name>
</gene>
<dbReference type="EC" id="2.5.1.60" evidence="6"/>
<name>A0A0A0LE25_CUCSA</name>
<dbReference type="Gramene" id="KGN60265">
    <property type="protein sequence ID" value="KGN60265"/>
    <property type="gene ID" value="Csa_3G892190"/>
</dbReference>
<reference evidence="7 8" key="2">
    <citation type="journal article" date="2009" name="PLoS ONE">
        <title>An integrated genetic and cytogenetic map of the cucumber genome.</title>
        <authorList>
            <person name="Ren Y."/>
            <person name="Zhang Z."/>
            <person name="Liu J."/>
            <person name="Staub J.E."/>
            <person name="Han Y."/>
            <person name="Cheng Z."/>
            <person name="Li X."/>
            <person name="Lu J."/>
            <person name="Miao H."/>
            <person name="Kang H."/>
            <person name="Xie B."/>
            <person name="Gu X."/>
            <person name="Wang X."/>
            <person name="Du Y."/>
            <person name="Jin W."/>
            <person name="Huang S."/>
        </authorList>
    </citation>
    <scope>NUCLEOTIDE SEQUENCE [LARGE SCALE GENOMIC DNA]</scope>
    <source>
        <strain evidence="8">cv. 9930</strain>
    </source>
</reference>
<evidence type="ECO:0000313" key="7">
    <source>
        <dbReference type="EMBL" id="KGN60265.1"/>
    </source>
</evidence>
<keyword evidence="4" id="KW-0677">Repeat</keyword>
<dbReference type="SUPFAM" id="SSF48439">
    <property type="entry name" value="Protein prenylyltransferase"/>
    <property type="match status" value="1"/>
</dbReference>
<sequence length="236" mass="27156">MCLVTQHYCPLLILATDFGSVDPSFDRLKVFCVRTSSRRVVSSKMDFEQGAFVHRSGVANARNFYAWNYRTYLLAFFRFSPSRLIAAVCMYILKANEQTRGEELDDTTDMIDTNFKSYSVLHNRSALLAKLLSKKASGKGVVLGEEYELVHQTIFTDPDDRSGWFYHLWLLDQTVKTHLHHLVSSWPPRSLNVALSRTGCLDDHTLSHLVVSFRIQENYSSFFTLINLFKESTHLQ</sequence>
<accession>A0A0A0LE25</accession>
<evidence type="ECO:0000256" key="6">
    <source>
        <dbReference type="RuleBase" id="RU367120"/>
    </source>
</evidence>
<evidence type="ECO:0000256" key="3">
    <source>
        <dbReference type="ARBA" id="ARBA00022679"/>
    </source>
</evidence>
<keyword evidence="2 6" id="KW-0637">Prenyltransferase</keyword>
<keyword evidence="8" id="KW-1185">Reference proteome</keyword>
<dbReference type="PANTHER" id="PTHR11129:SF2">
    <property type="entry name" value="GERANYLGERANYL TRANSFERASE TYPE-2 SUBUNIT ALPHA"/>
    <property type="match status" value="1"/>
</dbReference>
<keyword evidence="3 6" id="KW-0808">Transferase</keyword>
<evidence type="ECO:0000256" key="4">
    <source>
        <dbReference type="ARBA" id="ARBA00022737"/>
    </source>
</evidence>
<dbReference type="Gene3D" id="1.25.40.120">
    <property type="entry name" value="Protein prenylyltransferase"/>
    <property type="match status" value="1"/>
</dbReference>
<comment type="function">
    <text evidence="6">Catalyzes the transfer of a geranyl-geranyl moiety from geranyl-geranyl pyrophosphate to cysteines occuring in specific C-terminal amino acid sequences.</text>
</comment>
<proteinExistence type="inferred from homology"/>
<reference evidence="7 8" key="3">
    <citation type="journal article" date="2010" name="BMC Genomics">
        <title>Transcriptome sequencing and comparative analysis of cucumber flowers with different sex types.</title>
        <authorList>
            <person name="Guo S."/>
            <person name="Zheng Y."/>
            <person name="Joung J.G."/>
            <person name="Liu S."/>
            <person name="Zhang Z."/>
            <person name="Crasta O.R."/>
            <person name="Sobral B.W."/>
            <person name="Xu Y."/>
            <person name="Huang S."/>
            <person name="Fei Z."/>
        </authorList>
    </citation>
    <scope>NUCLEOTIDE SEQUENCE [LARGE SCALE GENOMIC DNA]</scope>
    <source>
        <strain evidence="8">cv. 9930</strain>
    </source>
</reference>
<evidence type="ECO:0000256" key="2">
    <source>
        <dbReference type="ARBA" id="ARBA00022602"/>
    </source>
</evidence>
<dbReference type="Proteomes" id="UP000029981">
    <property type="component" value="Chromosome 3"/>
</dbReference>
<dbReference type="AlphaFoldDB" id="A0A0A0LE25"/>
<comment type="similarity">
    <text evidence="1 6">Belongs to the protein prenyltransferase subunit alpha family.</text>
</comment>
<dbReference type="PANTHER" id="PTHR11129">
    <property type="entry name" value="PROTEIN FARNESYLTRANSFERASE ALPHA SUBUNIT/RAB GERANYLGERANYL TRANSFERASE ALPHA SUBUNIT"/>
    <property type="match status" value="1"/>
</dbReference>
<evidence type="ECO:0000256" key="1">
    <source>
        <dbReference type="ARBA" id="ARBA00006734"/>
    </source>
</evidence>
<dbReference type="InterPro" id="IPR002088">
    <property type="entry name" value="Prenyl_trans_a"/>
</dbReference>
<dbReference type="PROSITE" id="PS51147">
    <property type="entry name" value="PFTA"/>
    <property type="match status" value="1"/>
</dbReference>
<organism evidence="7 8">
    <name type="scientific">Cucumis sativus</name>
    <name type="common">Cucumber</name>
    <dbReference type="NCBI Taxonomy" id="3659"/>
    <lineage>
        <taxon>Eukaryota</taxon>
        <taxon>Viridiplantae</taxon>
        <taxon>Streptophyta</taxon>
        <taxon>Embryophyta</taxon>
        <taxon>Tracheophyta</taxon>
        <taxon>Spermatophyta</taxon>
        <taxon>Magnoliopsida</taxon>
        <taxon>eudicotyledons</taxon>
        <taxon>Gunneridae</taxon>
        <taxon>Pentapetalae</taxon>
        <taxon>rosids</taxon>
        <taxon>fabids</taxon>
        <taxon>Cucurbitales</taxon>
        <taxon>Cucurbitaceae</taxon>
        <taxon>Benincaseae</taxon>
        <taxon>Cucumis</taxon>
    </lineage>
</organism>
<protein>
    <recommendedName>
        <fullName evidence="6">Geranylgeranyl transferase type-2 subunit alpha</fullName>
        <ecNumber evidence="6">2.5.1.60</ecNumber>
    </recommendedName>
    <alternativeName>
        <fullName evidence="6">Geranylgeranyl transferase type II subunit alpha</fullName>
    </alternativeName>
</protein>
<evidence type="ECO:0000256" key="5">
    <source>
        <dbReference type="ARBA" id="ARBA00047658"/>
    </source>
</evidence>
<evidence type="ECO:0000313" key="8">
    <source>
        <dbReference type="Proteomes" id="UP000029981"/>
    </source>
</evidence>